<name>A0A2G8RTK1_9APHY</name>
<feature type="region of interest" description="Disordered" evidence="1">
    <location>
        <begin position="1"/>
        <end position="44"/>
    </location>
</feature>
<dbReference type="Proteomes" id="UP000230002">
    <property type="component" value="Unassembled WGS sequence"/>
</dbReference>
<dbReference type="AlphaFoldDB" id="A0A2G8RTK1"/>
<comment type="caution">
    <text evidence="2">The sequence shown here is derived from an EMBL/GenBank/DDBJ whole genome shotgun (WGS) entry which is preliminary data.</text>
</comment>
<proteinExistence type="predicted"/>
<protein>
    <recommendedName>
        <fullName evidence="4">F-box domain-containing protein</fullName>
    </recommendedName>
</protein>
<accession>A0A2G8RTK1</accession>
<evidence type="ECO:0000313" key="3">
    <source>
        <dbReference type="Proteomes" id="UP000230002"/>
    </source>
</evidence>
<keyword evidence="3" id="KW-1185">Reference proteome</keyword>
<dbReference type="OrthoDB" id="2745177at2759"/>
<evidence type="ECO:0000313" key="2">
    <source>
        <dbReference type="EMBL" id="PIL24836.1"/>
    </source>
</evidence>
<evidence type="ECO:0008006" key="4">
    <source>
        <dbReference type="Google" id="ProtNLM"/>
    </source>
</evidence>
<organism evidence="2 3">
    <name type="scientific">Ganoderma sinense ZZ0214-1</name>
    <dbReference type="NCBI Taxonomy" id="1077348"/>
    <lineage>
        <taxon>Eukaryota</taxon>
        <taxon>Fungi</taxon>
        <taxon>Dikarya</taxon>
        <taxon>Basidiomycota</taxon>
        <taxon>Agaricomycotina</taxon>
        <taxon>Agaricomycetes</taxon>
        <taxon>Polyporales</taxon>
        <taxon>Polyporaceae</taxon>
        <taxon>Ganoderma</taxon>
    </lineage>
</organism>
<dbReference type="EMBL" id="AYKW01000056">
    <property type="protein sequence ID" value="PIL24836.1"/>
    <property type="molecule type" value="Genomic_DNA"/>
</dbReference>
<feature type="compositionally biased region" description="Low complexity" evidence="1">
    <location>
        <begin position="25"/>
        <end position="38"/>
    </location>
</feature>
<evidence type="ECO:0000256" key="1">
    <source>
        <dbReference type="SAM" id="MobiDB-lite"/>
    </source>
</evidence>
<sequence>MPPRKKVKTDALQEGPTAGLRRSTRTSSKASNAASANTPPDIQPPVTSVVKLRRGCLKDIPNFAIEIQLMIFGHLHPQDLFNLSRMAKLFHGFFLHRSNEALWEAALKNAEDLPERPQWMSIPSFIHLLYSTHCHNCGCPNIRKVEWPWFAWYCSKCLSKVTYESGDAFHQLSGVGCSIRVVDVLDSVEVERTDATSRTSTALLANGPLFPSLGTQPPEMPFTPNVAMIFKFGESTPSVAKNGTISLKNTARKACGMDGKIASLHEYHNLDVFRIVKKLTETGWKQDLDFLGPYGLEWMSRLPVVRQSGKLTDKEWEKVQTALHTFLDETRSERLKKERSTLIKERFAELDKALLTHCVTIPRDMTMDCRPVALDLALQAELEPVANAPSSETVTQETFAAIVPQLVTSWKAEQRQALQLYLRQFITAPVPHGVNVLDLAIAIFYPLPQYSLKEVQRLRYPYLLSLPFFRDNCAGWRDFTDSHYASPARPNSNSRPCDPRQLQHKAVEVGIKWMRKIVTALGLDPDTATFADLEQCEARLRCLKYAKTKGKDCIYTWESAFAHTADNDTTSRYSRNKYPRSVHHRWSLVKKAEMPKVKECEAVAHALTVDSDCVWSCALCVDWKGRGKGGKVREHLISEHNIADANGAVDDGTIFWSPIHNKLKKPAVQL</sequence>
<gene>
    <name evidence="2" type="ORF">GSI_12722</name>
</gene>
<reference evidence="2 3" key="1">
    <citation type="journal article" date="2015" name="Sci. Rep.">
        <title>Chromosome-level genome map provides insights into diverse defense mechanisms in the medicinal fungus Ganoderma sinense.</title>
        <authorList>
            <person name="Zhu Y."/>
            <person name="Xu J."/>
            <person name="Sun C."/>
            <person name="Zhou S."/>
            <person name="Xu H."/>
            <person name="Nelson D.R."/>
            <person name="Qian J."/>
            <person name="Song J."/>
            <person name="Luo H."/>
            <person name="Xiang L."/>
            <person name="Li Y."/>
            <person name="Xu Z."/>
            <person name="Ji A."/>
            <person name="Wang L."/>
            <person name="Lu S."/>
            <person name="Hayward A."/>
            <person name="Sun W."/>
            <person name="Li X."/>
            <person name="Schwartz D.C."/>
            <person name="Wang Y."/>
            <person name="Chen S."/>
        </authorList>
    </citation>
    <scope>NUCLEOTIDE SEQUENCE [LARGE SCALE GENOMIC DNA]</scope>
    <source>
        <strain evidence="2 3">ZZ0214-1</strain>
    </source>
</reference>